<feature type="transmembrane region" description="Helical" evidence="6">
    <location>
        <begin position="105"/>
        <end position="127"/>
    </location>
</feature>
<evidence type="ECO:0000259" key="8">
    <source>
        <dbReference type="Pfam" id="PF07730"/>
    </source>
</evidence>
<protein>
    <recommendedName>
        <fullName evidence="2">histidine kinase</fullName>
        <ecNumber evidence="2">2.7.13.3</ecNumber>
    </recommendedName>
</protein>
<organism evidence="10 11">
    <name type="scientific">Lottiidibacillus patelloidae</name>
    <dbReference type="NCBI Taxonomy" id="2670334"/>
    <lineage>
        <taxon>Bacteria</taxon>
        <taxon>Bacillati</taxon>
        <taxon>Bacillota</taxon>
        <taxon>Bacilli</taxon>
        <taxon>Bacillales</taxon>
        <taxon>Bacillaceae</taxon>
        <taxon>Lottiidibacillus</taxon>
    </lineage>
</organism>
<sequence>MSKKLVFFQKGSGIAPYIWILFSILPFYFIFESSSKIEVIIGITLTIMFFLLFRFAFVSKRWPVYVWTSLLIVISITMTIVFQYVYFAFYIAYYIGNIKNRAGFLSLYIVHLTLTTISININFIFQAEEYVKQLPFVVIIWISVILLPFNIYNKKKQDRLEQQLAVANDRIADLVKQEERQRIARDLHDVLGQKLSLIGLKSDLARKLIYKDPEQVKVELKDVQQTARTALNEVRKLVSQMRGIRLKDELVHVNQILKAAEIKFVYKEEGPLSNVSLFLENILSMCLKEVVTNIVKHSKAKNCILSIKQSPSEIVITVQDDGIGLNIEKDYGKGNGLLGINERLEFVNGTLEITNNNGTTISMKIPHALKQFHKEDQ</sequence>
<keyword evidence="11" id="KW-1185">Reference proteome</keyword>
<dbReference type="Pfam" id="PF07730">
    <property type="entry name" value="HisKA_3"/>
    <property type="match status" value="1"/>
</dbReference>
<keyword evidence="3" id="KW-0808">Transferase</keyword>
<feature type="domain" description="Histidine kinase/HSP90-like ATPase" evidence="7">
    <location>
        <begin position="282"/>
        <end position="367"/>
    </location>
</feature>
<dbReference type="Proteomes" id="UP000217083">
    <property type="component" value="Unassembled WGS sequence"/>
</dbReference>
<dbReference type="GO" id="GO:0000155">
    <property type="term" value="F:phosphorelay sensor kinase activity"/>
    <property type="evidence" value="ECO:0007669"/>
    <property type="project" value="InterPro"/>
</dbReference>
<feature type="transmembrane region" description="Helical" evidence="6">
    <location>
        <begin position="64"/>
        <end position="93"/>
    </location>
</feature>
<evidence type="ECO:0000256" key="6">
    <source>
        <dbReference type="SAM" id="Phobius"/>
    </source>
</evidence>
<dbReference type="Gene3D" id="1.20.5.1930">
    <property type="match status" value="1"/>
</dbReference>
<dbReference type="GO" id="GO:0046983">
    <property type="term" value="F:protein dimerization activity"/>
    <property type="evidence" value="ECO:0007669"/>
    <property type="project" value="InterPro"/>
</dbReference>
<comment type="caution">
    <text evidence="10">The sequence shown here is derived from an EMBL/GenBank/DDBJ whole genome shotgun (WGS) entry which is preliminary data.</text>
</comment>
<dbReference type="InterPro" id="IPR036890">
    <property type="entry name" value="HATPase_C_sf"/>
</dbReference>
<dbReference type="PANTHER" id="PTHR24421">
    <property type="entry name" value="NITRATE/NITRITE SENSOR PROTEIN NARX-RELATED"/>
    <property type="match status" value="1"/>
</dbReference>
<dbReference type="CDD" id="cd16917">
    <property type="entry name" value="HATPase_UhpB-NarQ-NarX-like"/>
    <property type="match status" value="1"/>
</dbReference>
<keyword evidence="6" id="KW-0812">Transmembrane</keyword>
<reference evidence="10 11" key="2">
    <citation type="submission" date="2017-09" db="EMBL/GenBank/DDBJ databases">
        <title>Bacillus patelloidae sp. nov., isolated from the intestinal tract of a marine limpet.</title>
        <authorList>
            <person name="Liu R."/>
            <person name="Dong C."/>
            <person name="Shao Z."/>
        </authorList>
    </citation>
    <scope>NUCLEOTIDE SEQUENCE [LARGE SCALE GENOMIC DNA]</scope>
    <source>
        <strain evidence="10 11">SA5d-4</strain>
    </source>
</reference>
<dbReference type="Pfam" id="PF23540">
    <property type="entry name" value="DesK_N"/>
    <property type="match status" value="1"/>
</dbReference>
<accession>A0A263BUE9</accession>
<proteinExistence type="predicted"/>
<keyword evidence="5" id="KW-0902">Two-component regulatory system</keyword>
<evidence type="ECO:0000313" key="10">
    <source>
        <dbReference type="EMBL" id="OZM57373.1"/>
    </source>
</evidence>
<dbReference type="EC" id="2.7.13.3" evidence="2"/>
<feature type="domain" description="Signal transduction histidine kinase subgroup 3 dimerisation and phosphoacceptor" evidence="8">
    <location>
        <begin position="179"/>
        <end position="242"/>
    </location>
</feature>
<comment type="catalytic activity">
    <reaction evidence="1">
        <text>ATP + protein L-histidine = ADP + protein N-phospho-L-histidine.</text>
        <dbReference type="EC" id="2.7.13.3"/>
    </reaction>
</comment>
<feature type="transmembrane region" description="Helical" evidence="6">
    <location>
        <begin position="133"/>
        <end position="152"/>
    </location>
</feature>
<evidence type="ECO:0000256" key="1">
    <source>
        <dbReference type="ARBA" id="ARBA00000085"/>
    </source>
</evidence>
<dbReference type="GO" id="GO:0016020">
    <property type="term" value="C:membrane"/>
    <property type="evidence" value="ECO:0007669"/>
    <property type="project" value="InterPro"/>
</dbReference>
<dbReference type="AlphaFoldDB" id="A0A263BUE9"/>
<dbReference type="Gene3D" id="3.30.565.10">
    <property type="entry name" value="Histidine kinase-like ATPase, C-terminal domain"/>
    <property type="match status" value="1"/>
</dbReference>
<keyword evidence="6" id="KW-1133">Transmembrane helix</keyword>
<dbReference type="InterPro" id="IPR003594">
    <property type="entry name" value="HATPase_dom"/>
</dbReference>
<dbReference type="InterPro" id="IPR056374">
    <property type="entry name" value="DesK/YvfT_N"/>
</dbReference>
<name>A0A263BUE9_9BACI</name>
<feature type="transmembrane region" description="Helical" evidence="6">
    <location>
        <begin position="38"/>
        <end position="58"/>
    </location>
</feature>
<dbReference type="InterPro" id="IPR011712">
    <property type="entry name" value="Sig_transdc_His_kin_sub3_dim/P"/>
</dbReference>
<evidence type="ECO:0000259" key="7">
    <source>
        <dbReference type="Pfam" id="PF02518"/>
    </source>
</evidence>
<evidence type="ECO:0000256" key="5">
    <source>
        <dbReference type="ARBA" id="ARBA00023012"/>
    </source>
</evidence>
<reference evidence="11" key="1">
    <citation type="submission" date="2017-08" db="EMBL/GenBank/DDBJ databases">
        <authorList>
            <person name="Huang Z."/>
        </authorList>
    </citation>
    <scope>NUCLEOTIDE SEQUENCE [LARGE SCALE GENOMIC DNA]</scope>
    <source>
        <strain evidence="11">SA5d-4</strain>
    </source>
</reference>
<evidence type="ECO:0000256" key="2">
    <source>
        <dbReference type="ARBA" id="ARBA00012438"/>
    </source>
</evidence>
<evidence type="ECO:0000256" key="3">
    <source>
        <dbReference type="ARBA" id="ARBA00022679"/>
    </source>
</evidence>
<feature type="transmembrane region" description="Helical" evidence="6">
    <location>
        <begin position="14"/>
        <end position="31"/>
    </location>
</feature>
<dbReference type="PANTHER" id="PTHR24421:SF63">
    <property type="entry name" value="SENSOR HISTIDINE KINASE DESK"/>
    <property type="match status" value="1"/>
</dbReference>
<feature type="domain" description="DesK/YvfT N-terminal" evidence="9">
    <location>
        <begin position="1"/>
        <end position="151"/>
    </location>
</feature>
<dbReference type="RefSeq" id="WP_094923983.1">
    <property type="nucleotide sequence ID" value="NZ_NPIA01000003.1"/>
</dbReference>
<dbReference type="InterPro" id="IPR050482">
    <property type="entry name" value="Sensor_HK_TwoCompSys"/>
</dbReference>
<dbReference type="EMBL" id="NPIA01000003">
    <property type="protein sequence ID" value="OZM57373.1"/>
    <property type="molecule type" value="Genomic_DNA"/>
</dbReference>
<evidence type="ECO:0000256" key="4">
    <source>
        <dbReference type="ARBA" id="ARBA00022777"/>
    </source>
</evidence>
<dbReference type="Pfam" id="PF02518">
    <property type="entry name" value="HATPase_c"/>
    <property type="match status" value="1"/>
</dbReference>
<gene>
    <name evidence="10" type="ORF">CIB95_07890</name>
</gene>
<evidence type="ECO:0000313" key="11">
    <source>
        <dbReference type="Proteomes" id="UP000217083"/>
    </source>
</evidence>
<dbReference type="SUPFAM" id="SSF55874">
    <property type="entry name" value="ATPase domain of HSP90 chaperone/DNA topoisomerase II/histidine kinase"/>
    <property type="match status" value="1"/>
</dbReference>
<evidence type="ECO:0000259" key="9">
    <source>
        <dbReference type="Pfam" id="PF23540"/>
    </source>
</evidence>
<keyword evidence="4 10" id="KW-0418">Kinase</keyword>
<keyword evidence="6" id="KW-0472">Membrane</keyword>